<accession>A0AAE3GUQ8</accession>
<dbReference type="SUPFAM" id="SSF46689">
    <property type="entry name" value="Homeodomain-like"/>
    <property type="match status" value="1"/>
</dbReference>
<evidence type="ECO:0000313" key="1">
    <source>
        <dbReference type="EMBL" id="MCP2728947.1"/>
    </source>
</evidence>
<comment type="caution">
    <text evidence="1">The sequence shown here is derived from an EMBL/GenBank/DDBJ whole genome shotgun (WGS) entry which is preliminary data.</text>
</comment>
<keyword evidence="2" id="KW-1185">Reference proteome</keyword>
<gene>
    <name evidence="1" type="ORF">NJ959_10810</name>
</gene>
<reference evidence="1" key="1">
    <citation type="submission" date="2022-06" db="EMBL/GenBank/DDBJ databases">
        <title>New cyanobacteria of genus Symplocastrum in benthos of Lake Baikal.</title>
        <authorList>
            <person name="Sorokovikova E."/>
            <person name="Tikhonova I."/>
            <person name="Krasnopeev A."/>
            <person name="Evseev P."/>
            <person name="Gladkikh A."/>
            <person name="Belykh O."/>
        </authorList>
    </citation>
    <scope>NUCLEOTIDE SEQUENCE</scope>
    <source>
        <strain evidence="1">BBK-W-15</strain>
    </source>
</reference>
<dbReference type="EMBL" id="JAMZMM010000083">
    <property type="protein sequence ID" value="MCP2728947.1"/>
    <property type="molecule type" value="Genomic_DNA"/>
</dbReference>
<evidence type="ECO:0000313" key="2">
    <source>
        <dbReference type="Proteomes" id="UP001204953"/>
    </source>
</evidence>
<sequence>MSGVVKINITESPETLKILLSQQKQKQTFERIQALYLLKTGQVQTVQNLAIIIGRHRTTVQGWLRRYREGGMPLMLDMGKSSGRPSMIPDWAIERLLEELNSSKAFSSYGEVKDWLEEELGVRANYDVVHKLVCYKLKYKLNLSRKKDL</sequence>
<dbReference type="Proteomes" id="UP001204953">
    <property type="component" value="Unassembled WGS sequence"/>
</dbReference>
<dbReference type="InterPro" id="IPR009057">
    <property type="entry name" value="Homeodomain-like_sf"/>
</dbReference>
<proteinExistence type="predicted"/>
<name>A0AAE3GUQ8_9CYAN</name>
<organism evidence="1 2">
    <name type="scientific">Limnofasciculus baicalensis BBK-W-15</name>
    <dbReference type="NCBI Taxonomy" id="2699891"/>
    <lineage>
        <taxon>Bacteria</taxon>
        <taxon>Bacillati</taxon>
        <taxon>Cyanobacteriota</taxon>
        <taxon>Cyanophyceae</taxon>
        <taxon>Coleofasciculales</taxon>
        <taxon>Coleofasciculaceae</taxon>
        <taxon>Limnofasciculus</taxon>
        <taxon>Limnofasciculus baicalensis</taxon>
    </lineage>
</organism>
<dbReference type="Pfam" id="PF13565">
    <property type="entry name" value="HTH_32"/>
    <property type="match status" value="1"/>
</dbReference>
<protein>
    <submittedName>
        <fullName evidence="1">Helix-turn-helix domain-containing protein</fullName>
    </submittedName>
</protein>
<dbReference type="AlphaFoldDB" id="A0AAE3GUQ8"/>
<dbReference type="RefSeq" id="WP_254011737.1">
    <property type="nucleotide sequence ID" value="NZ_JAMZMM010000083.1"/>
</dbReference>